<dbReference type="AlphaFoldDB" id="A0A267FBZ1"/>
<dbReference type="Proteomes" id="UP000215902">
    <property type="component" value="Unassembled WGS sequence"/>
</dbReference>
<name>A0A267FBZ1_9PLAT</name>
<accession>A0A267FBZ1</accession>
<evidence type="ECO:0000313" key="3">
    <source>
        <dbReference type="Proteomes" id="UP000215902"/>
    </source>
</evidence>
<comment type="caution">
    <text evidence="2">The sequence shown here is derived from an EMBL/GenBank/DDBJ whole genome shotgun (WGS) entry which is preliminary data.</text>
</comment>
<protein>
    <submittedName>
        <fullName evidence="2">Uncharacterized protein</fullName>
    </submittedName>
</protein>
<feature type="non-terminal residue" evidence="2">
    <location>
        <position position="1"/>
    </location>
</feature>
<proteinExistence type="predicted"/>
<dbReference type="EMBL" id="NIVC01001176">
    <property type="protein sequence ID" value="PAA71278.1"/>
    <property type="molecule type" value="Genomic_DNA"/>
</dbReference>
<gene>
    <name evidence="2" type="ORF">BOX15_Mlig000027g2</name>
</gene>
<feature type="region of interest" description="Disordered" evidence="1">
    <location>
        <begin position="1"/>
        <end position="34"/>
    </location>
</feature>
<keyword evidence="3" id="KW-1185">Reference proteome</keyword>
<evidence type="ECO:0000313" key="2">
    <source>
        <dbReference type="EMBL" id="PAA71278.1"/>
    </source>
</evidence>
<organism evidence="2 3">
    <name type="scientific">Macrostomum lignano</name>
    <dbReference type="NCBI Taxonomy" id="282301"/>
    <lineage>
        <taxon>Eukaryota</taxon>
        <taxon>Metazoa</taxon>
        <taxon>Spiralia</taxon>
        <taxon>Lophotrochozoa</taxon>
        <taxon>Platyhelminthes</taxon>
        <taxon>Rhabditophora</taxon>
        <taxon>Macrostomorpha</taxon>
        <taxon>Macrostomida</taxon>
        <taxon>Macrostomidae</taxon>
        <taxon>Macrostomum</taxon>
    </lineage>
</organism>
<reference evidence="2 3" key="1">
    <citation type="submission" date="2017-06" db="EMBL/GenBank/DDBJ databases">
        <title>A platform for efficient transgenesis in Macrostomum lignano, a flatworm model organism for stem cell research.</title>
        <authorList>
            <person name="Berezikov E."/>
        </authorList>
    </citation>
    <scope>NUCLEOTIDE SEQUENCE [LARGE SCALE GENOMIC DNA]</scope>
    <source>
        <strain evidence="2">DV1</strain>
        <tissue evidence="2">Whole organism</tissue>
    </source>
</reference>
<sequence>QSRLVWLLHPPPPPPPQSDSRSLHDLDNGATPSVNPLARSVTEAASDARLDAHLTPARFRQLLELMLTVEQQPDEASEDICCCCCCSDNSTVTDCPRLAIQDAVRKNILALARVNLSLATGADWLLSFPSNRPGRRKALLWELLLLLLLPPSASSERRRRRLDRFAAAGLHWLVDDSPAGGDLVCSALPCLRPLLRSLVRLRTGGAEAAPTAAASVVASAASAASEFAPARLLCELLRPSAEQLLSLLRPSEARLLALTVGHLDRPA</sequence>
<evidence type="ECO:0000256" key="1">
    <source>
        <dbReference type="SAM" id="MobiDB-lite"/>
    </source>
</evidence>